<gene>
    <name evidence="1" type="ORF">UFOPK2399_00254</name>
</gene>
<proteinExistence type="predicted"/>
<protein>
    <submittedName>
        <fullName evidence="1">Unannotated protein</fullName>
    </submittedName>
</protein>
<name>A0A6J6NM63_9ZZZZ</name>
<evidence type="ECO:0000313" key="1">
    <source>
        <dbReference type="EMBL" id="CAB4685443.1"/>
    </source>
</evidence>
<dbReference type="EMBL" id="CAEZXP010000001">
    <property type="protein sequence ID" value="CAB4685443.1"/>
    <property type="molecule type" value="Genomic_DNA"/>
</dbReference>
<dbReference type="AlphaFoldDB" id="A0A6J6NM63"/>
<dbReference type="Pfam" id="PF07103">
    <property type="entry name" value="DUF1365"/>
    <property type="match status" value="1"/>
</dbReference>
<reference evidence="1" key="1">
    <citation type="submission" date="2020-05" db="EMBL/GenBank/DDBJ databases">
        <authorList>
            <person name="Chiriac C."/>
            <person name="Salcher M."/>
            <person name="Ghai R."/>
            <person name="Kavagutti S V."/>
        </authorList>
    </citation>
    <scope>NUCLEOTIDE SEQUENCE</scope>
</reference>
<sequence length="252" mass="29613">MVTSALYEGTLMHSRREPKHHSFTYPISYWLLDLDELPALDQRLRLVSVNRRNLITFRDRDHFDGDKPIKRAVIDFVGDPTIERVLMLTQLRVFGYVFNPVSFYWCYRRASDNPDQWELVCMVSELNNTFGERLPEVLHGPTLRYEHEKRLHVSPFFPVEGSYEYAFSQPGDEVWARMHLRDGAGERPLTAVLHGRRRELTNGSVIRTLLRYPLMPVQVIALIHWQALRLWLKRVPFHHKPPFEPGKGSARP</sequence>
<organism evidence="1">
    <name type="scientific">freshwater metagenome</name>
    <dbReference type="NCBI Taxonomy" id="449393"/>
    <lineage>
        <taxon>unclassified sequences</taxon>
        <taxon>metagenomes</taxon>
        <taxon>ecological metagenomes</taxon>
    </lineage>
</organism>
<dbReference type="InterPro" id="IPR010775">
    <property type="entry name" value="DUF1365"/>
</dbReference>
<dbReference type="PANTHER" id="PTHR33973:SF4">
    <property type="entry name" value="OS07G0153300 PROTEIN"/>
    <property type="match status" value="1"/>
</dbReference>
<dbReference type="PANTHER" id="PTHR33973">
    <property type="entry name" value="OS07G0153300 PROTEIN"/>
    <property type="match status" value="1"/>
</dbReference>
<accession>A0A6J6NM63</accession>